<dbReference type="OrthoDB" id="9809379at2"/>
<name>F0JCI6_9BACT</name>
<protein>
    <submittedName>
        <fullName evidence="3">AAA ATPase central domain protein</fullName>
    </submittedName>
</protein>
<dbReference type="PANTHER" id="PTHR23074:SF17">
    <property type="entry name" value="FIDGETIN-LIKE PROTEIN 1"/>
    <property type="match status" value="1"/>
</dbReference>
<dbReference type="SMR" id="F0JCI6"/>
<dbReference type="GO" id="GO:0016887">
    <property type="term" value="F:ATP hydrolysis activity"/>
    <property type="evidence" value="ECO:0007669"/>
    <property type="project" value="InterPro"/>
</dbReference>
<feature type="domain" description="AAA+ ATPase" evidence="2">
    <location>
        <begin position="524"/>
        <end position="653"/>
    </location>
</feature>
<dbReference type="HOGENOM" id="CLU_020632_0_0_7"/>
<comment type="similarity">
    <text evidence="1">Belongs to the AAA ATPase family.</text>
</comment>
<keyword evidence="4" id="KW-1185">Reference proteome</keyword>
<reference evidence="3 4" key="1">
    <citation type="journal article" date="2011" name="J. Bacteriol.">
        <title>Genome sequence of the mercury-methylating strain Desulfovibrio desulfuricans ND132.</title>
        <authorList>
            <person name="Brown S.D."/>
            <person name="Gilmour C.C."/>
            <person name="Kucken A.M."/>
            <person name="Wall J.D."/>
            <person name="Elias D.A."/>
            <person name="Brandt C.C."/>
            <person name="Podar M."/>
            <person name="Chertkov O."/>
            <person name="Held B."/>
            <person name="Bruce D.C."/>
            <person name="Detter J.C."/>
            <person name="Tapia R."/>
            <person name="Han C.S."/>
            <person name="Goodwin L.A."/>
            <person name="Cheng J.F."/>
            <person name="Pitluck S."/>
            <person name="Woyke T."/>
            <person name="Mikhailova N."/>
            <person name="Ivanova N.N."/>
            <person name="Han J."/>
            <person name="Lucas S."/>
            <person name="Lapidus A.L."/>
            <person name="Land M.L."/>
            <person name="Hauser L.J."/>
            <person name="Palumbo A.V."/>
        </authorList>
    </citation>
    <scope>NUCLEOTIDE SEQUENCE [LARGE SCALE GENOMIC DNA]</scope>
    <source>
        <strain evidence="3 4">ND132</strain>
    </source>
</reference>
<organism evidence="3 4">
    <name type="scientific">Pseudodesulfovibrio mercurii</name>
    <dbReference type="NCBI Taxonomy" id="641491"/>
    <lineage>
        <taxon>Bacteria</taxon>
        <taxon>Pseudomonadati</taxon>
        <taxon>Thermodesulfobacteriota</taxon>
        <taxon>Desulfovibrionia</taxon>
        <taxon>Desulfovibrionales</taxon>
        <taxon>Desulfovibrionaceae</taxon>
    </lineage>
</organism>
<dbReference type="GO" id="GO:0005524">
    <property type="term" value="F:ATP binding"/>
    <property type="evidence" value="ECO:0007669"/>
    <property type="project" value="InterPro"/>
</dbReference>
<sequence length="732" mass="82653">MSFMLSNSTFSLKEYGLVSEDDRFAMGMACGWLKNLLRSGVNLDSSMLRLLGWIHNGAEEAICRVACERCAVRPALRKNGEELAEAEDRDARLFVFDRIMALAHGELRLAVRKAALEMLSRVDFHPDPDMHLVRAITNFQKVFDLSELETRLCLFLYVLATWSECEQYFEDTLKCNGRTNHTVLAILLDTSLFKLRRVMNGKLDRLAILERNISGRVVFNSLYSRFFEDCEPERVAESLFETLAGNPVPLDEYILDAGDRECILELLRNAGDVPTHILLHGVPGAGKTSFAHSLAHALGVPAYNVPISRGKDDMPRATGIEACLNMTNGGRNALVIADEADVLLNTLRGYLLSGERQDKGWLNELLERPGVRIVWITNSIEDVEDSVLRRFSYNMKFTPLTAAQREVLFDRILRKHKVKSLVPSREIRGLVREYPVSAGVVDLSVRQARAMCGRDAGRFVRTLRRLLAAAQSLAEDRAPGGKRFEMEEGYSLDGLNFDTDIKALMRDLERYDAYLKSGRNDLILNRNVLLYGPPGTGKTAFAKYVASRLGRRLLVRRASDLLSKWVGGTEENLARAFAEAEREGHVLLVDEADSFISSRDQAMHRWEISHVNEFLTQMETFRGILICSTNRADELDAASRRRFTHKIRVDYLTRHGNLVFFDKILGPYFRGKLNGAARSRLAGLADAAPGDFKVVRDKIVLEPRGTYSGERLLQMLEEEVAAKRRRRPCIGF</sequence>
<evidence type="ECO:0000313" key="3">
    <source>
        <dbReference type="EMBL" id="EGB15666.1"/>
    </source>
</evidence>
<dbReference type="InterPro" id="IPR003593">
    <property type="entry name" value="AAA+_ATPase"/>
</dbReference>
<dbReference type="CDD" id="cd19481">
    <property type="entry name" value="RecA-like_protease"/>
    <property type="match status" value="1"/>
</dbReference>
<gene>
    <name evidence="3" type="ORF">DND132_2463</name>
</gene>
<dbReference type="STRING" id="641491.DND132_2463"/>
<dbReference type="AlphaFoldDB" id="F0JCI6"/>
<dbReference type="RefSeq" id="WP_014323092.1">
    <property type="nucleotide sequence ID" value="NC_016803.1"/>
</dbReference>
<proteinExistence type="inferred from homology"/>
<evidence type="ECO:0000259" key="2">
    <source>
        <dbReference type="SMART" id="SM00382"/>
    </source>
</evidence>
<dbReference type="KEGG" id="ddn:DND132_2463"/>
<dbReference type="EMBL" id="CP003220">
    <property type="protein sequence ID" value="EGB15666.1"/>
    <property type="molecule type" value="Genomic_DNA"/>
</dbReference>
<dbReference type="PANTHER" id="PTHR23074">
    <property type="entry name" value="AAA DOMAIN-CONTAINING"/>
    <property type="match status" value="1"/>
</dbReference>
<dbReference type="Gene3D" id="3.40.50.300">
    <property type="entry name" value="P-loop containing nucleotide triphosphate hydrolases"/>
    <property type="match status" value="2"/>
</dbReference>
<dbReference type="eggNOG" id="COG0464">
    <property type="taxonomic scope" value="Bacteria"/>
</dbReference>
<dbReference type="InterPro" id="IPR003959">
    <property type="entry name" value="ATPase_AAA_core"/>
</dbReference>
<dbReference type="Proteomes" id="UP000007845">
    <property type="component" value="Chromosome"/>
</dbReference>
<evidence type="ECO:0000256" key="1">
    <source>
        <dbReference type="ARBA" id="ARBA00006914"/>
    </source>
</evidence>
<dbReference type="Pfam" id="PF00004">
    <property type="entry name" value="AAA"/>
    <property type="match status" value="2"/>
</dbReference>
<dbReference type="SMART" id="SM00382">
    <property type="entry name" value="AAA"/>
    <property type="match status" value="2"/>
</dbReference>
<evidence type="ECO:0000313" key="4">
    <source>
        <dbReference type="Proteomes" id="UP000007845"/>
    </source>
</evidence>
<dbReference type="InterPro" id="IPR027417">
    <property type="entry name" value="P-loop_NTPase"/>
</dbReference>
<accession>F0JCI6</accession>
<dbReference type="InterPro" id="IPR050304">
    <property type="entry name" value="MT-severing_AAA_ATPase"/>
</dbReference>
<feature type="domain" description="AAA+ ATPase" evidence="2">
    <location>
        <begin position="273"/>
        <end position="401"/>
    </location>
</feature>
<dbReference type="SUPFAM" id="SSF52540">
    <property type="entry name" value="P-loop containing nucleoside triphosphate hydrolases"/>
    <property type="match status" value="2"/>
</dbReference>